<organism evidence="2 3">
    <name type="scientific">Lapillicoccus jejuensis</name>
    <dbReference type="NCBI Taxonomy" id="402171"/>
    <lineage>
        <taxon>Bacteria</taxon>
        <taxon>Bacillati</taxon>
        <taxon>Actinomycetota</taxon>
        <taxon>Actinomycetes</taxon>
        <taxon>Micrococcales</taxon>
        <taxon>Intrasporangiaceae</taxon>
        <taxon>Lapillicoccus</taxon>
    </lineage>
</organism>
<evidence type="ECO:0000313" key="2">
    <source>
        <dbReference type="EMBL" id="TQJ10813.1"/>
    </source>
</evidence>
<keyword evidence="1" id="KW-1133">Transmembrane helix</keyword>
<keyword evidence="3" id="KW-1185">Reference proteome</keyword>
<keyword evidence="1" id="KW-0812">Transmembrane</keyword>
<feature type="transmembrane region" description="Helical" evidence="1">
    <location>
        <begin position="35"/>
        <end position="53"/>
    </location>
</feature>
<dbReference type="EMBL" id="VFMN01000001">
    <property type="protein sequence ID" value="TQJ10813.1"/>
    <property type="molecule type" value="Genomic_DNA"/>
</dbReference>
<sequence>MHPWLERLNRVPRLALGALVLVLLVVGVVVPHVGWVATALVALFVAGLVWVTWPQCRPPERLMRLAVLGVVVAMTVVQAVPRG</sequence>
<comment type="caution">
    <text evidence="2">The sequence shown here is derived from an EMBL/GenBank/DDBJ whole genome shotgun (WGS) entry which is preliminary data.</text>
</comment>
<keyword evidence="1" id="KW-0472">Membrane</keyword>
<dbReference type="AlphaFoldDB" id="A0A542E658"/>
<proteinExistence type="predicted"/>
<feature type="transmembrane region" description="Helical" evidence="1">
    <location>
        <begin position="12"/>
        <end position="29"/>
    </location>
</feature>
<protein>
    <submittedName>
        <fullName evidence="2">Uncharacterized protein</fullName>
    </submittedName>
</protein>
<gene>
    <name evidence="2" type="ORF">FB458_3954</name>
</gene>
<dbReference type="Proteomes" id="UP000317893">
    <property type="component" value="Unassembled WGS sequence"/>
</dbReference>
<accession>A0A542E658</accession>
<name>A0A542E658_9MICO</name>
<reference evidence="2 3" key="1">
    <citation type="submission" date="2019-06" db="EMBL/GenBank/DDBJ databases">
        <title>Sequencing the genomes of 1000 actinobacteria strains.</title>
        <authorList>
            <person name="Klenk H.-P."/>
        </authorList>
    </citation>
    <scope>NUCLEOTIDE SEQUENCE [LARGE SCALE GENOMIC DNA]</scope>
    <source>
        <strain evidence="2 3">DSM 18607</strain>
    </source>
</reference>
<evidence type="ECO:0000256" key="1">
    <source>
        <dbReference type="SAM" id="Phobius"/>
    </source>
</evidence>
<feature type="transmembrane region" description="Helical" evidence="1">
    <location>
        <begin position="65"/>
        <end position="81"/>
    </location>
</feature>
<evidence type="ECO:0000313" key="3">
    <source>
        <dbReference type="Proteomes" id="UP000317893"/>
    </source>
</evidence>